<dbReference type="PANTHER" id="PTHR43166">
    <property type="entry name" value="AMINO ACID IMPORT ATP-BINDING PROTEIN"/>
    <property type="match status" value="1"/>
</dbReference>
<dbReference type="Proteomes" id="UP000250369">
    <property type="component" value="Unassembled WGS sequence"/>
</dbReference>
<evidence type="ECO:0000313" key="8">
    <source>
        <dbReference type="EMBL" id="RAV20647.1"/>
    </source>
</evidence>
<dbReference type="GO" id="GO:0016887">
    <property type="term" value="F:ATP hydrolysis activity"/>
    <property type="evidence" value="ECO:0007669"/>
    <property type="project" value="InterPro"/>
</dbReference>
<evidence type="ECO:0000256" key="2">
    <source>
        <dbReference type="ARBA" id="ARBA00022475"/>
    </source>
</evidence>
<dbReference type="RefSeq" id="WP_113031505.1">
    <property type="nucleotide sequence ID" value="NZ_QMFB01000007.1"/>
</dbReference>
<dbReference type="GO" id="GO:0005524">
    <property type="term" value="F:ATP binding"/>
    <property type="evidence" value="ECO:0007669"/>
    <property type="project" value="UniProtKB-KW"/>
</dbReference>
<proteinExistence type="predicted"/>
<organism evidence="8 9">
    <name type="scientific">Paenibacillus contaminans</name>
    <dbReference type="NCBI Taxonomy" id="450362"/>
    <lineage>
        <taxon>Bacteria</taxon>
        <taxon>Bacillati</taxon>
        <taxon>Bacillota</taxon>
        <taxon>Bacilli</taxon>
        <taxon>Bacillales</taxon>
        <taxon>Paenibacillaceae</taxon>
        <taxon>Paenibacillus</taxon>
    </lineage>
</organism>
<gene>
    <name evidence="8" type="ORF">DQG23_14125</name>
</gene>
<evidence type="ECO:0000259" key="7">
    <source>
        <dbReference type="PROSITE" id="PS50893"/>
    </source>
</evidence>
<evidence type="ECO:0000313" key="9">
    <source>
        <dbReference type="Proteomes" id="UP000250369"/>
    </source>
</evidence>
<accession>A0A329MRT1</accession>
<dbReference type="SMART" id="SM00382">
    <property type="entry name" value="AAA"/>
    <property type="match status" value="1"/>
</dbReference>
<keyword evidence="1" id="KW-0813">Transport</keyword>
<reference evidence="8 9" key="1">
    <citation type="journal article" date="2009" name="Int. J. Syst. Evol. Microbiol.">
        <title>Paenibacillus contaminans sp. nov., isolated from a contaminated laboratory plate.</title>
        <authorList>
            <person name="Chou J.H."/>
            <person name="Lee J.H."/>
            <person name="Lin M.C."/>
            <person name="Chang P.S."/>
            <person name="Arun A.B."/>
            <person name="Young C.C."/>
            <person name="Chen W.M."/>
        </authorList>
    </citation>
    <scope>NUCLEOTIDE SEQUENCE [LARGE SCALE GENOMIC DNA]</scope>
    <source>
        <strain evidence="8 9">CKOBP-6</strain>
    </source>
</reference>
<sequence length="242" mass="27371">MISIRNLTKQYESGQEVLKQISLQIDDGDFVALLGVSGSGKSTILRCLTMQEKWTKGQLIYNGEDVTAMNLLQRLKLRTEWAYLHEKPQLNPNKSALKNVLSGRFFETPLWRKIIGKPAMDEHMLAMDLLEKVGMLDKAHERVSKLSHGEQQRVAIAKALVKGAKMIVADEPVSGLEPESAIQVMQDLKHVCQKQQVTVVCSLHQIELAERFATRIWGLSQGKIVVDIPARRLTMREKDLIF</sequence>
<keyword evidence="6" id="KW-0472">Membrane</keyword>
<dbReference type="Gene3D" id="3.40.50.300">
    <property type="entry name" value="P-loop containing nucleotide triphosphate hydrolases"/>
    <property type="match status" value="1"/>
</dbReference>
<dbReference type="InterPro" id="IPR050086">
    <property type="entry name" value="MetN_ABC_transporter-like"/>
</dbReference>
<dbReference type="OrthoDB" id="9802264at2"/>
<dbReference type="InterPro" id="IPR003439">
    <property type="entry name" value="ABC_transporter-like_ATP-bd"/>
</dbReference>
<dbReference type="EMBL" id="QMFB01000007">
    <property type="protein sequence ID" value="RAV20647.1"/>
    <property type="molecule type" value="Genomic_DNA"/>
</dbReference>
<dbReference type="Pfam" id="PF00005">
    <property type="entry name" value="ABC_tran"/>
    <property type="match status" value="1"/>
</dbReference>
<dbReference type="PROSITE" id="PS50893">
    <property type="entry name" value="ABC_TRANSPORTER_2"/>
    <property type="match status" value="1"/>
</dbReference>
<name>A0A329MRT1_9BACL</name>
<dbReference type="InterPro" id="IPR003593">
    <property type="entry name" value="AAA+_ATPase"/>
</dbReference>
<evidence type="ECO:0000256" key="5">
    <source>
        <dbReference type="ARBA" id="ARBA00022967"/>
    </source>
</evidence>
<keyword evidence="9" id="KW-1185">Reference proteome</keyword>
<evidence type="ECO:0000256" key="1">
    <source>
        <dbReference type="ARBA" id="ARBA00022448"/>
    </source>
</evidence>
<dbReference type="PROSITE" id="PS00211">
    <property type="entry name" value="ABC_TRANSPORTER_1"/>
    <property type="match status" value="1"/>
</dbReference>
<keyword evidence="4 8" id="KW-0067">ATP-binding</keyword>
<dbReference type="SUPFAM" id="SSF52540">
    <property type="entry name" value="P-loop containing nucleoside triphosphate hydrolases"/>
    <property type="match status" value="1"/>
</dbReference>
<evidence type="ECO:0000256" key="6">
    <source>
        <dbReference type="ARBA" id="ARBA00023136"/>
    </source>
</evidence>
<evidence type="ECO:0000256" key="4">
    <source>
        <dbReference type="ARBA" id="ARBA00022840"/>
    </source>
</evidence>
<evidence type="ECO:0000256" key="3">
    <source>
        <dbReference type="ARBA" id="ARBA00022741"/>
    </source>
</evidence>
<comment type="caution">
    <text evidence="8">The sequence shown here is derived from an EMBL/GenBank/DDBJ whole genome shotgun (WGS) entry which is preliminary data.</text>
</comment>
<keyword evidence="3" id="KW-0547">Nucleotide-binding</keyword>
<dbReference type="PANTHER" id="PTHR43166:SF6">
    <property type="entry name" value="PHOSPHONATES IMPORT ATP-BINDING PROTEIN PHNC"/>
    <property type="match status" value="1"/>
</dbReference>
<protein>
    <submittedName>
        <fullName evidence="8">Phosphonate ABC transporter ATP-binding protein</fullName>
    </submittedName>
</protein>
<keyword evidence="5" id="KW-1278">Translocase</keyword>
<feature type="domain" description="ABC transporter" evidence="7">
    <location>
        <begin position="2"/>
        <end position="241"/>
    </location>
</feature>
<dbReference type="InterPro" id="IPR027417">
    <property type="entry name" value="P-loop_NTPase"/>
</dbReference>
<dbReference type="AlphaFoldDB" id="A0A329MRT1"/>
<dbReference type="InterPro" id="IPR017871">
    <property type="entry name" value="ABC_transporter-like_CS"/>
</dbReference>
<keyword evidence="2" id="KW-1003">Cell membrane</keyword>